<dbReference type="Proteomes" id="UP000057938">
    <property type="component" value="Chromosome"/>
</dbReference>
<protein>
    <submittedName>
        <fullName evidence="2">GCN5-related N-acetyltransferase</fullName>
    </submittedName>
</protein>
<feature type="domain" description="N-acetyltransferase" evidence="1">
    <location>
        <begin position="16"/>
        <end position="178"/>
    </location>
</feature>
<dbReference type="EMBL" id="CP012669">
    <property type="protein sequence ID" value="ALE17844.1"/>
    <property type="molecule type" value="Genomic_DNA"/>
</dbReference>
<dbReference type="STRING" id="361183.AMC99_02571"/>
<evidence type="ECO:0000313" key="3">
    <source>
        <dbReference type="Proteomes" id="UP000057938"/>
    </source>
</evidence>
<keyword evidence="3" id="KW-1185">Reference proteome</keyword>
<dbReference type="PATRIC" id="fig|361183.4.peg.2526"/>
<gene>
    <name evidence="2" type="ORF">AMC99_02571</name>
</gene>
<dbReference type="PANTHER" id="PTHR43792:SF1">
    <property type="entry name" value="N-ACETYLTRANSFERASE DOMAIN-CONTAINING PROTEIN"/>
    <property type="match status" value="1"/>
</dbReference>
<dbReference type="GO" id="GO:0016747">
    <property type="term" value="F:acyltransferase activity, transferring groups other than amino-acyl groups"/>
    <property type="evidence" value="ECO:0007669"/>
    <property type="project" value="InterPro"/>
</dbReference>
<dbReference type="Pfam" id="PF13302">
    <property type="entry name" value="Acetyltransf_3"/>
    <property type="match status" value="1"/>
</dbReference>
<accession>A0A0M5KZ51</accession>
<dbReference type="PANTHER" id="PTHR43792">
    <property type="entry name" value="GNAT FAMILY, PUTATIVE (AFU_ORTHOLOGUE AFUA_3G00765)-RELATED-RELATED"/>
    <property type="match status" value="1"/>
</dbReference>
<dbReference type="InterPro" id="IPR016181">
    <property type="entry name" value="Acyl_CoA_acyltransferase"/>
</dbReference>
<proteinExistence type="predicted"/>
<dbReference type="Gene3D" id="3.40.630.30">
    <property type="match status" value="1"/>
</dbReference>
<dbReference type="RefSeq" id="WP_061927019.1">
    <property type="nucleotide sequence ID" value="NZ_CP012669.1"/>
</dbReference>
<sequence length="193" mass="21760">MAEGDGFEAIARGERVALRRFRESDLEDWHRHMNTAEARKHLGGVGTVEESEARFRRQAASWDEETGGWLAIERADDGTFLGYCGFGPIQTECAPDGLRGEHEIGWGLRPDCWGHGYATEAANCALKVAFERFGVETMFSQTSEANRGSWRVMERLGMERAGHLDYDDPAYPAEENPTKVYRLTRGDWQARDA</sequence>
<keyword evidence="2" id="KW-0808">Transferase</keyword>
<dbReference type="InterPro" id="IPR051531">
    <property type="entry name" value="N-acetyltransferase"/>
</dbReference>
<dbReference type="InterPro" id="IPR000182">
    <property type="entry name" value="GNAT_dom"/>
</dbReference>
<evidence type="ECO:0000259" key="1">
    <source>
        <dbReference type="PROSITE" id="PS51186"/>
    </source>
</evidence>
<dbReference type="KEGG" id="aep:AMC99_02571"/>
<name>A0A0M5KZ51_9SPHN</name>
<dbReference type="AlphaFoldDB" id="A0A0M5KZ51"/>
<dbReference type="SUPFAM" id="SSF55729">
    <property type="entry name" value="Acyl-CoA N-acyltransferases (Nat)"/>
    <property type="match status" value="1"/>
</dbReference>
<reference evidence="2 3" key="1">
    <citation type="submission" date="2015-09" db="EMBL/GenBank/DDBJ databases">
        <title>Complete genome sequence of a benzo[a]pyrene-degrading bacterium Altererythrobacter epoxidivorans CGMCC 1.7731T.</title>
        <authorList>
            <person name="Li Z."/>
            <person name="Cheng H."/>
            <person name="Huo Y."/>
            <person name="Xu X."/>
        </authorList>
    </citation>
    <scope>NUCLEOTIDE SEQUENCE [LARGE SCALE GENOMIC DNA]</scope>
    <source>
        <strain evidence="2 3">CGMCC 1.7731</strain>
    </source>
</reference>
<organism evidence="2 3">
    <name type="scientific">Altererythrobacter epoxidivorans</name>
    <dbReference type="NCBI Taxonomy" id="361183"/>
    <lineage>
        <taxon>Bacteria</taxon>
        <taxon>Pseudomonadati</taxon>
        <taxon>Pseudomonadota</taxon>
        <taxon>Alphaproteobacteria</taxon>
        <taxon>Sphingomonadales</taxon>
        <taxon>Erythrobacteraceae</taxon>
        <taxon>Altererythrobacter</taxon>
    </lineage>
</organism>
<dbReference type="PROSITE" id="PS51186">
    <property type="entry name" value="GNAT"/>
    <property type="match status" value="1"/>
</dbReference>
<evidence type="ECO:0000313" key="2">
    <source>
        <dbReference type="EMBL" id="ALE17844.1"/>
    </source>
</evidence>